<feature type="region of interest" description="Disordered" evidence="4">
    <location>
        <begin position="178"/>
        <end position="197"/>
    </location>
</feature>
<dbReference type="KEGG" id="pam:PANA_3271"/>
<evidence type="ECO:0000313" key="6">
    <source>
        <dbReference type="EMBL" id="ADD78438.1"/>
    </source>
</evidence>
<dbReference type="InterPro" id="IPR036388">
    <property type="entry name" value="WH-like_DNA-bd_sf"/>
</dbReference>
<dbReference type="AlphaFoldDB" id="D4GMU6"/>
<dbReference type="GO" id="GO:0003677">
    <property type="term" value="F:DNA binding"/>
    <property type="evidence" value="ECO:0007669"/>
    <property type="project" value="UniProtKB-KW"/>
</dbReference>
<evidence type="ECO:0000256" key="4">
    <source>
        <dbReference type="SAM" id="MobiDB-lite"/>
    </source>
</evidence>
<keyword evidence="3" id="KW-0804">Transcription</keyword>
<dbReference type="Pfam" id="PF01638">
    <property type="entry name" value="HxlR"/>
    <property type="match status" value="1"/>
</dbReference>
<dbReference type="Proteomes" id="UP000001702">
    <property type="component" value="Chromosome"/>
</dbReference>
<dbReference type="Gene3D" id="1.10.10.10">
    <property type="entry name" value="Winged helix-like DNA-binding domain superfamily/Winged helix DNA-binding domain"/>
    <property type="match status" value="1"/>
</dbReference>
<dbReference type="eggNOG" id="COG1733">
    <property type="taxonomic scope" value="Bacteria"/>
</dbReference>
<evidence type="ECO:0000313" key="7">
    <source>
        <dbReference type="Proteomes" id="UP000001702"/>
    </source>
</evidence>
<sequence>MPLFWFLFKTRLLIEVTRVVFFLQLLNAGIKLTSVDRLTGRTPMAKQESLRTSECPVARTLESIGERWCMMIIREAFDDVRRFSEFQKNLGLAKNILASRLKHLVDIGVFDILPASDGSAYREYVLTEKGRSVFPIVVAMRQWGERYMFEQGETYSVLLDNEQGKPVQFLDVRSSQGNKLQPGDCHRRRVVSDKTAG</sequence>
<reference evidence="6 7" key="1">
    <citation type="journal article" date="2010" name="J. Bacteriol.">
        <title>Genome sequence of Pantoea ananatis LMG20103, the causative agent of Eucalyptus blight and dieback.</title>
        <authorList>
            <person name="De Maayer P."/>
            <person name="Chan W.Y."/>
            <person name="Venter S.N."/>
            <person name="Toth I.K."/>
            <person name="Birch P.R."/>
            <person name="Joubert F."/>
            <person name="Coutinho T.A."/>
        </authorList>
    </citation>
    <scope>NUCLEOTIDE SEQUENCE [LARGE SCALE GENOMIC DNA]</scope>
    <source>
        <strain evidence="6 7">LMG 20103</strain>
    </source>
</reference>
<dbReference type="EMBL" id="CP001875">
    <property type="protein sequence ID" value="ADD78438.1"/>
    <property type="molecule type" value="Genomic_DNA"/>
</dbReference>
<evidence type="ECO:0000256" key="3">
    <source>
        <dbReference type="ARBA" id="ARBA00023163"/>
    </source>
</evidence>
<organism evidence="6 7">
    <name type="scientific">Pantoea ananatis (strain LMG 20103)</name>
    <dbReference type="NCBI Taxonomy" id="706191"/>
    <lineage>
        <taxon>Bacteria</taxon>
        <taxon>Pseudomonadati</taxon>
        <taxon>Pseudomonadota</taxon>
        <taxon>Gammaproteobacteria</taxon>
        <taxon>Enterobacterales</taxon>
        <taxon>Erwiniaceae</taxon>
        <taxon>Pantoea</taxon>
    </lineage>
</organism>
<dbReference type="HOGENOM" id="CLU_111585_0_1_6"/>
<feature type="domain" description="HTH hxlR-type" evidence="5">
    <location>
        <begin position="55"/>
        <end position="152"/>
    </location>
</feature>
<dbReference type="STRING" id="706191.PANA_3271"/>
<evidence type="ECO:0000259" key="5">
    <source>
        <dbReference type="PROSITE" id="PS51118"/>
    </source>
</evidence>
<dbReference type="PROSITE" id="PS51118">
    <property type="entry name" value="HTH_HXLR"/>
    <property type="match status" value="1"/>
</dbReference>
<dbReference type="SUPFAM" id="SSF46785">
    <property type="entry name" value="Winged helix' DNA-binding domain"/>
    <property type="match status" value="1"/>
</dbReference>
<proteinExistence type="predicted"/>
<keyword evidence="2" id="KW-0238">DNA-binding</keyword>
<dbReference type="InterPro" id="IPR002577">
    <property type="entry name" value="HTH_HxlR"/>
</dbReference>
<gene>
    <name evidence="6" type="primary">ytfH</name>
    <name evidence="6" type="ordered locus">PANA_3271</name>
</gene>
<dbReference type="InterPro" id="IPR036390">
    <property type="entry name" value="WH_DNA-bd_sf"/>
</dbReference>
<accession>D4GMU6</accession>
<evidence type="ECO:0000256" key="2">
    <source>
        <dbReference type="ARBA" id="ARBA00023125"/>
    </source>
</evidence>
<dbReference type="PANTHER" id="PTHR33204">
    <property type="entry name" value="TRANSCRIPTIONAL REGULATOR, MARR FAMILY"/>
    <property type="match status" value="1"/>
</dbReference>
<dbReference type="PANTHER" id="PTHR33204:SF18">
    <property type="entry name" value="TRANSCRIPTIONAL REGULATORY PROTEIN"/>
    <property type="match status" value="1"/>
</dbReference>
<evidence type="ECO:0000256" key="1">
    <source>
        <dbReference type="ARBA" id="ARBA00023015"/>
    </source>
</evidence>
<keyword evidence="1" id="KW-0805">Transcription regulation</keyword>
<protein>
    <submittedName>
        <fullName evidence="6">YtfH</fullName>
    </submittedName>
</protein>
<name>D4GMU6_PANAM</name>
<keyword evidence="7" id="KW-1185">Reference proteome</keyword>